<evidence type="ECO:0000313" key="4">
    <source>
        <dbReference type="Proteomes" id="UP000078240"/>
    </source>
</evidence>
<dbReference type="AlphaFoldDB" id="A0A179HD66"/>
<dbReference type="EMBL" id="LSBI01000001">
    <property type="protein sequence ID" value="OAQ95429.1"/>
    <property type="molecule type" value="Genomic_DNA"/>
</dbReference>
<dbReference type="OMA" id="GVWAWRK"/>
<dbReference type="SFLD" id="SFLDG01131">
    <property type="entry name" value="C1.5.2:_MDP_Like"/>
    <property type="match status" value="1"/>
</dbReference>
<dbReference type="Proteomes" id="UP000078340">
    <property type="component" value="Unassembled WGS sequence"/>
</dbReference>
<name>A0A179HD66_PURLI</name>
<evidence type="ECO:0000256" key="1">
    <source>
        <dbReference type="SAM" id="MobiDB-lite"/>
    </source>
</evidence>
<dbReference type="GeneID" id="28883672"/>
<dbReference type="GO" id="GO:0003993">
    <property type="term" value="F:acid phosphatase activity"/>
    <property type="evidence" value="ECO:0007669"/>
    <property type="project" value="TreeGrafter"/>
</dbReference>
<dbReference type="EMBL" id="LSBH01000001">
    <property type="protein sequence ID" value="OAQ87470.1"/>
    <property type="molecule type" value="Genomic_DNA"/>
</dbReference>
<organism evidence="2 4">
    <name type="scientific">Purpureocillium lilacinum</name>
    <name type="common">Paecilomyces lilacinus</name>
    <dbReference type="NCBI Taxonomy" id="33203"/>
    <lineage>
        <taxon>Eukaryota</taxon>
        <taxon>Fungi</taxon>
        <taxon>Dikarya</taxon>
        <taxon>Ascomycota</taxon>
        <taxon>Pezizomycotina</taxon>
        <taxon>Sordariomycetes</taxon>
        <taxon>Hypocreomycetidae</taxon>
        <taxon>Hypocreales</taxon>
        <taxon>Ophiocordycipitaceae</taxon>
        <taxon>Purpureocillium</taxon>
    </lineage>
</organism>
<comment type="caution">
    <text evidence="2">The sequence shown here is derived from an EMBL/GenBank/DDBJ whole genome shotgun (WGS) entry which is preliminary data.</text>
</comment>
<dbReference type="InterPro" id="IPR010036">
    <property type="entry name" value="MDP_1_eu_arc"/>
</dbReference>
<dbReference type="PANTHER" id="PTHR17901:SF14">
    <property type="entry name" value="MAGNESIUM-DEPENDENT PHOSPHATASE 1"/>
    <property type="match status" value="1"/>
</dbReference>
<dbReference type="KEGG" id="plj:28883672"/>
<accession>A0A179HD66</accession>
<feature type="compositionally biased region" description="Gly residues" evidence="1">
    <location>
        <begin position="143"/>
        <end position="154"/>
    </location>
</feature>
<reference evidence="2 4" key="1">
    <citation type="submission" date="2016-01" db="EMBL/GenBank/DDBJ databases">
        <title>Biosynthesis of antibiotic leucinostatins and their inhibition on Phytophthora in bio-control Purpureocillium lilacinum.</title>
        <authorList>
            <person name="Wang G."/>
            <person name="Liu Z."/>
            <person name="Lin R."/>
            <person name="Li E."/>
            <person name="Mao Z."/>
            <person name="Ling J."/>
            <person name="Yin W."/>
            <person name="Xie B."/>
        </authorList>
    </citation>
    <scope>NUCLEOTIDE SEQUENCE [LARGE SCALE GENOMIC DNA]</scope>
    <source>
        <strain evidence="2">PLBJ-1</strain>
        <strain evidence="3">PLFJ-1</strain>
    </source>
</reference>
<dbReference type="Gene3D" id="3.40.50.1000">
    <property type="entry name" value="HAD superfamily/HAD-like"/>
    <property type="match status" value="1"/>
</dbReference>
<feature type="compositionally biased region" description="Basic residues" evidence="1">
    <location>
        <begin position="1"/>
        <end position="10"/>
    </location>
</feature>
<feature type="region of interest" description="Disordered" evidence="1">
    <location>
        <begin position="1"/>
        <end position="31"/>
    </location>
</feature>
<dbReference type="SFLD" id="SFLDS00003">
    <property type="entry name" value="Haloacid_Dehalogenase"/>
    <property type="match status" value="1"/>
</dbReference>
<evidence type="ECO:0000313" key="3">
    <source>
        <dbReference type="EMBL" id="OAQ95429.1"/>
    </source>
</evidence>
<dbReference type="SUPFAM" id="SSF56784">
    <property type="entry name" value="HAD-like"/>
    <property type="match status" value="1"/>
</dbReference>
<dbReference type="PANTHER" id="PTHR17901">
    <property type="entry name" value="MAGNESIUM-DEPENDENT PHOSPHATASE 1 MDP1"/>
    <property type="match status" value="1"/>
</dbReference>
<dbReference type="Pfam" id="PF12689">
    <property type="entry name" value="Acid_PPase"/>
    <property type="match status" value="1"/>
</dbReference>
<proteinExistence type="predicted"/>
<gene>
    <name evidence="2" type="ORF">VFPBJ_01510</name>
    <name evidence="3" type="ORF">VFPFJ_01539</name>
</gene>
<dbReference type="InterPro" id="IPR023214">
    <property type="entry name" value="HAD_sf"/>
</dbReference>
<dbReference type="Proteomes" id="UP000078240">
    <property type="component" value="Unassembled WGS sequence"/>
</dbReference>
<sequence length="257" mass="27507">MPSLPRKRSKQSLAAFGGAGAGSSSEPATPTWSLPASLADASRPLPKLIVFDLDYTLWPFWVDTHVAPPLKPNAQHSAATDKFGEDYAFYGDVPSILLALAGMLPGAPLPSGPVKMAVASRTHAPGLAKDLLKMLHLRPGGGGGGVDGAGGVAGDGDNNSSSSGVGGGGNVKPRRALDVFDAGLEIYPSSKIRHFEALHKRTGIRYEDMLFFDDESRNQETERLGVTMRLVRDGVTWDEIEQGVEEWRRRRGYAVKK</sequence>
<dbReference type="InterPro" id="IPR036412">
    <property type="entry name" value="HAD-like_sf"/>
</dbReference>
<protein>
    <submittedName>
        <fullName evidence="2">Magnesium dependent phosphatase</fullName>
    </submittedName>
</protein>
<feature type="region of interest" description="Disordered" evidence="1">
    <location>
        <begin position="143"/>
        <end position="170"/>
    </location>
</feature>
<dbReference type="SFLD" id="SFLDG01129">
    <property type="entry name" value="C1.5:_HAD__Beta-PGM__Phosphata"/>
    <property type="match status" value="1"/>
</dbReference>
<dbReference type="STRING" id="33203.A0A179HD66"/>
<evidence type="ECO:0000313" key="2">
    <source>
        <dbReference type="EMBL" id="OAQ87470.1"/>
    </source>
</evidence>